<protein>
    <submittedName>
        <fullName evidence="1">Uncharacterized protein</fullName>
    </submittedName>
</protein>
<dbReference type="EMBL" id="KF901017">
    <property type="protein sequence ID" value="AIF15028.1"/>
    <property type="molecule type" value="Genomic_DNA"/>
</dbReference>
<proteinExistence type="predicted"/>
<accession>A0A075HM34</accession>
<dbReference type="AlphaFoldDB" id="A0A075HM34"/>
<reference evidence="1" key="1">
    <citation type="journal article" date="2014" name="Genome Biol. Evol.">
        <title>Pangenome evidence for extensive interdomain horizontal transfer affecting lineage core and shell genes in uncultured planktonic thaumarchaeota and euryarchaeota.</title>
        <authorList>
            <person name="Deschamps P."/>
            <person name="Zivanovic Y."/>
            <person name="Moreira D."/>
            <person name="Rodriguez-Valera F."/>
            <person name="Lopez-Garcia P."/>
        </authorList>
    </citation>
    <scope>NUCLEOTIDE SEQUENCE</scope>
</reference>
<name>A0A075HM34_9ARCH</name>
<organism evidence="1">
    <name type="scientific">uncultured marine thaumarchaeote KM3_69_B11</name>
    <dbReference type="NCBI Taxonomy" id="1456244"/>
    <lineage>
        <taxon>Archaea</taxon>
        <taxon>Nitrososphaerota</taxon>
        <taxon>environmental samples</taxon>
    </lineage>
</organism>
<evidence type="ECO:0000313" key="1">
    <source>
        <dbReference type="EMBL" id="AIF15028.1"/>
    </source>
</evidence>
<sequence>MKINDVNEFDGLERNPDKKLVLLSNVNMVQNDYKIKALELRFYNKANHQHIPNSIITAYLETNEHSIEAKYEEGNLDDITLEKSADLLRNNLGLSGLILRLIISLDNTLKMQNG</sequence>